<name>A0ACC6MPY9_MYCPF</name>
<comment type="caution">
    <text evidence="1">The sequence shown here is derived from an EMBL/GenBank/DDBJ whole genome shotgun (WGS) entry which is preliminary data.</text>
</comment>
<evidence type="ECO:0000313" key="2">
    <source>
        <dbReference type="Proteomes" id="UP001289645"/>
    </source>
</evidence>
<keyword evidence="2" id="KW-1185">Reference proteome</keyword>
<accession>A0ACC6MPY9</accession>
<organism evidence="1 2">
    <name type="scientific">Mycolicibacterium parafortuitum</name>
    <name type="common">Mycobacterium parafortuitum</name>
    <dbReference type="NCBI Taxonomy" id="39692"/>
    <lineage>
        <taxon>Bacteria</taxon>
        <taxon>Bacillati</taxon>
        <taxon>Actinomycetota</taxon>
        <taxon>Actinomycetes</taxon>
        <taxon>Mycobacteriales</taxon>
        <taxon>Mycobacteriaceae</taxon>
        <taxon>Mycolicibacterium</taxon>
    </lineage>
</organism>
<proteinExistence type="predicted"/>
<evidence type="ECO:0000313" key="1">
    <source>
        <dbReference type="EMBL" id="MDZ5089087.1"/>
    </source>
</evidence>
<protein>
    <submittedName>
        <fullName evidence="1">MCE family protein</fullName>
    </submittedName>
</protein>
<reference evidence="1 2" key="1">
    <citation type="journal article" date="2021" name="Chemosphere">
        <title>Bioballs carrying a syntrophic Rhodococcus and Mycolicibacterium consortium for simultaneous sorption and biodegradation of fuel oil in contaminated freshwater.</title>
        <authorList>
            <person name="Naloka K."/>
            <person name="Polrit D."/>
            <person name="Muangchinda C."/>
            <person name="Thoetkiattikul H."/>
            <person name="Pinyakong O."/>
        </authorList>
    </citation>
    <scope>NUCLEOTIDE SEQUENCE [LARGE SCALE GENOMIC DNA]</scope>
    <source>
        <strain evidence="1 2">J101</strain>
    </source>
</reference>
<dbReference type="EMBL" id="JAOXLN010000055">
    <property type="protein sequence ID" value="MDZ5089087.1"/>
    <property type="molecule type" value="Genomic_DNA"/>
</dbReference>
<gene>
    <name evidence="1" type="ORF">OHX15_27180</name>
</gene>
<sequence length="470" mass="49356">MTATRRRQTVGVALVLIVLFVAGTLVIVQQTLFGSWRVTAHFTSATAIYPGDEVRVVGVKVGTIATIDTDGTEAEIVLDIDHGVRIPAEAKAVIVAPNLISARYVQLTPAYTDSGATMTDGASIPLQRTAVPVEWDEVKDQLSRLATELGPVSADSQTSTGRFFDSAANAMDDNGARLRETLEQLSASTRIVSEGGDNLVDIVKNLQRLVGALRESNAQIVQFQDRFATLTSVVNESRSDLDSALTTLSSAIDDAKRFVAGSRNQASEQVQRLANLTQILVDQRSTVENILHAAPTSLANTYNMYNPDMGTFVGSFVFQNFSNPLQLLCAGIGAVENATAPETGRLCAEYLGPALRLTNFNYIPLPVNPLLAAVAKPENLVYSDPRLAPGGGGTSSGPPEIPPAVSAYTGRNGDVPPPPGYGPAPGPSSVDTLLLPGSTPSPPATVADPPRLPAEADATAPVPTHGAPPS</sequence>
<dbReference type="Proteomes" id="UP001289645">
    <property type="component" value="Unassembled WGS sequence"/>
</dbReference>